<reference evidence="2 3" key="1">
    <citation type="submission" date="2013-03" db="EMBL/GenBank/DDBJ databases">
        <title>The Genome Sequence of Capronia epimyces CBS 606.96.</title>
        <authorList>
            <consortium name="The Broad Institute Genomics Platform"/>
            <person name="Cuomo C."/>
            <person name="de Hoog S."/>
            <person name="Gorbushina A."/>
            <person name="Walker B."/>
            <person name="Young S.K."/>
            <person name="Zeng Q."/>
            <person name="Gargeya S."/>
            <person name="Fitzgerald M."/>
            <person name="Haas B."/>
            <person name="Abouelleil A."/>
            <person name="Allen A.W."/>
            <person name="Alvarado L."/>
            <person name="Arachchi H.M."/>
            <person name="Berlin A.M."/>
            <person name="Chapman S.B."/>
            <person name="Gainer-Dewar J."/>
            <person name="Goldberg J."/>
            <person name="Griggs A."/>
            <person name="Gujja S."/>
            <person name="Hansen M."/>
            <person name="Howarth C."/>
            <person name="Imamovic A."/>
            <person name="Ireland A."/>
            <person name="Larimer J."/>
            <person name="McCowan C."/>
            <person name="Murphy C."/>
            <person name="Pearson M."/>
            <person name="Poon T.W."/>
            <person name="Priest M."/>
            <person name="Roberts A."/>
            <person name="Saif S."/>
            <person name="Shea T."/>
            <person name="Sisk P."/>
            <person name="Sykes S."/>
            <person name="Wortman J."/>
            <person name="Nusbaum C."/>
            <person name="Birren B."/>
        </authorList>
    </citation>
    <scope>NUCLEOTIDE SEQUENCE [LARGE SCALE GENOMIC DNA]</scope>
    <source>
        <strain evidence="2 3">CBS 606.96</strain>
    </source>
</reference>
<keyword evidence="3" id="KW-1185">Reference proteome</keyword>
<name>W9YIB4_9EURO</name>
<dbReference type="InterPro" id="IPR001810">
    <property type="entry name" value="F-box_dom"/>
</dbReference>
<dbReference type="RefSeq" id="XP_007730777.1">
    <property type="nucleotide sequence ID" value="XM_007732587.1"/>
</dbReference>
<proteinExistence type="predicted"/>
<evidence type="ECO:0000259" key="1">
    <source>
        <dbReference type="PROSITE" id="PS50181"/>
    </source>
</evidence>
<dbReference type="EMBL" id="AMGY01000002">
    <property type="protein sequence ID" value="EXJ89380.1"/>
    <property type="molecule type" value="Genomic_DNA"/>
</dbReference>
<accession>W9YIB4</accession>
<dbReference type="HOGENOM" id="CLU_024672_0_1_1"/>
<dbReference type="InterPro" id="IPR036047">
    <property type="entry name" value="F-box-like_dom_sf"/>
</dbReference>
<dbReference type="AlphaFoldDB" id="W9YIB4"/>
<dbReference type="eggNOG" id="ENOG502SJ7Y">
    <property type="taxonomic scope" value="Eukaryota"/>
</dbReference>
<feature type="domain" description="F-box" evidence="1">
    <location>
        <begin position="5"/>
        <end position="51"/>
    </location>
</feature>
<organism evidence="2 3">
    <name type="scientific">Capronia epimyces CBS 606.96</name>
    <dbReference type="NCBI Taxonomy" id="1182542"/>
    <lineage>
        <taxon>Eukaryota</taxon>
        <taxon>Fungi</taxon>
        <taxon>Dikarya</taxon>
        <taxon>Ascomycota</taxon>
        <taxon>Pezizomycotina</taxon>
        <taxon>Eurotiomycetes</taxon>
        <taxon>Chaetothyriomycetidae</taxon>
        <taxon>Chaetothyriales</taxon>
        <taxon>Herpotrichiellaceae</taxon>
        <taxon>Capronia</taxon>
    </lineage>
</organism>
<dbReference type="Proteomes" id="UP000019478">
    <property type="component" value="Unassembled WGS sequence"/>
</dbReference>
<dbReference type="GeneID" id="19166577"/>
<dbReference type="Pfam" id="PF12937">
    <property type="entry name" value="F-box-like"/>
    <property type="match status" value="1"/>
</dbReference>
<dbReference type="STRING" id="1182542.W9YIB4"/>
<dbReference type="PROSITE" id="PS50181">
    <property type="entry name" value="FBOX"/>
    <property type="match status" value="1"/>
</dbReference>
<gene>
    <name evidence="2" type="ORF">A1O3_02447</name>
</gene>
<evidence type="ECO:0000313" key="2">
    <source>
        <dbReference type="EMBL" id="EXJ89380.1"/>
    </source>
</evidence>
<protein>
    <recommendedName>
        <fullName evidence="1">F-box domain-containing protein</fullName>
    </recommendedName>
</protein>
<evidence type="ECO:0000313" key="3">
    <source>
        <dbReference type="Proteomes" id="UP000019478"/>
    </source>
</evidence>
<sequence>MASLPPSLDHLPPEITHQILARLEDADLRALGLASKCWCSLARPHWGWTIQIRLSTPQQLCEDLATWSHRVAVIGPERVSQLIISGGTRNPLADDRKNVALEALSEFVHKLLWLSQLKVDCEDWFGDSVLPRCLWKALENLPPQCKLDYRRFSPQRVRSTSRISREDYAFLTSPNLHAVEARYCHFTGTEHGEMELNYAAEALLDMTRFNRNIKSVSMYPLGIFQEIDQVRGLLQSWPPWPGFIFPEGISPPVPAQRGAPTSLHCRGDAENFCVYSQLIDFSQLQKLNLTSGPADWLICHALKLGPEERPGRERAPTCTCTRNLRPYLNFSSLKELVLEITVTNHGARRDLLTSSEPYEAFLRHIPPLAKLSIHGFSTLSLFNTIVSHHGGSLRQLSIVPEEWQANVILSLPEVVQFQSMPFLTHLTIPVRRSKGSAAEVAIYHALGQLPKVQEMSLFLCYPLVDLIPYDPARGEWDEAPNDPSFDEFEQQFWYPEHDTARMGHFKDLLISGALDEKLATSIFNRISSAKTARSFPLERLKLFSMGGGDEWDQNSVDDMSLDYVFQVVSKWWNIERGRRDDQRDVLFTRLIREDEFFRRFRPREPQVQLDYTTKKEVLGPSTEKLFSHVWPDWQTRNEDWRHAWHSFPLDDGGSLEDPQAG</sequence>
<dbReference type="SUPFAM" id="SSF81383">
    <property type="entry name" value="F-box domain"/>
    <property type="match status" value="1"/>
</dbReference>
<comment type="caution">
    <text evidence="2">The sequence shown here is derived from an EMBL/GenBank/DDBJ whole genome shotgun (WGS) entry which is preliminary data.</text>
</comment>
<dbReference type="OrthoDB" id="4161769at2759"/>